<dbReference type="PROSITE" id="PS51704">
    <property type="entry name" value="GP_PDE"/>
    <property type="match status" value="1"/>
</dbReference>
<dbReference type="InterPro" id="IPR051578">
    <property type="entry name" value="GDPD"/>
</dbReference>
<dbReference type="RefSeq" id="XP_056786481.1">
    <property type="nucleotide sequence ID" value="XM_056938099.1"/>
</dbReference>
<reference evidence="3" key="2">
    <citation type="journal article" date="2023" name="IMA Fungus">
        <title>Comparative genomic study of the Penicillium genus elucidates a diverse pangenome and 15 lateral gene transfer events.</title>
        <authorList>
            <person name="Petersen C."/>
            <person name="Sorensen T."/>
            <person name="Nielsen M.R."/>
            <person name="Sondergaard T.E."/>
            <person name="Sorensen J.L."/>
            <person name="Fitzpatrick D.A."/>
            <person name="Frisvad J.C."/>
            <person name="Nielsen K.L."/>
        </authorList>
    </citation>
    <scope>NUCLEOTIDE SEQUENCE</scope>
    <source>
        <strain evidence="3">IBT 30728</strain>
    </source>
</reference>
<dbReference type="InterPro" id="IPR017946">
    <property type="entry name" value="PLC-like_Pdiesterase_TIM-brl"/>
</dbReference>
<dbReference type="SUPFAM" id="SSF51695">
    <property type="entry name" value="PLC-like phosphodiesterases"/>
    <property type="match status" value="1"/>
</dbReference>
<organism evidence="3 4">
    <name type="scientific">Penicillium diatomitis</name>
    <dbReference type="NCBI Taxonomy" id="2819901"/>
    <lineage>
        <taxon>Eukaryota</taxon>
        <taxon>Fungi</taxon>
        <taxon>Dikarya</taxon>
        <taxon>Ascomycota</taxon>
        <taxon>Pezizomycotina</taxon>
        <taxon>Eurotiomycetes</taxon>
        <taxon>Eurotiomycetidae</taxon>
        <taxon>Eurotiales</taxon>
        <taxon>Aspergillaceae</taxon>
        <taxon>Penicillium</taxon>
    </lineage>
</organism>
<dbReference type="Pfam" id="PF03009">
    <property type="entry name" value="GDPD"/>
    <property type="match status" value="1"/>
</dbReference>
<protein>
    <recommendedName>
        <fullName evidence="2">GP-PDE domain-containing protein</fullName>
    </recommendedName>
</protein>
<dbReference type="Gene3D" id="3.20.20.190">
    <property type="entry name" value="Phosphatidylinositol (PI) phosphodiesterase"/>
    <property type="match status" value="1"/>
</dbReference>
<gene>
    <name evidence="3" type="ORF">N7539_008504</name>
</gene>
<accession>A0A9X0BLQ0</accession>
<dbReference type="Proteomes" id="UP001148312">
    <property type="component" value="Unassembled WGS sequence"/>
</dbReference>
<evidence type="ECO:0000259" key="2">
    <source>
        <dbReference type="PROSITE" id="PS51704"/>
    </source>
</evidence>
<dbReference type="GeneID" id="81628349"/>
<reference evidence="3" key="1">
    <citation type="submission" date="2022-12" db="EMBL/GenBank/DDBJ databases">
        <authorList>
            <person name="Petersen C."/>
        </authorList>
    </citation>
    <scope>NUCLEOTIDE SEQUENCE</scope>
    <source>
        <strain evidence="3">IBT 30728</strain>
    </source>
</reference>
<dbReference type="GO" id="GO:0047389">
    <property type="term" value="F:glycerophosphocholine phosphodiesterase activity"/>
    <property type="evidence" value="ECO:0007669"/>
    <property type="project" value="TreeGrafter"/>
</dbReference>
<sequence length="194" mass="21720">MRYTVDVKIKGFKPNTRGSFIQGPFTTLKELLVKLPDSINFNVEIKYPRFHEAIEAGLAPIGLEINEFVDRILDQIFQNARGRKIILSSFTPEICILLALKQKRYPVMFSKRWNLAGIVFASDILLLCPRLVGYVRQTGFVCGSYGSLNNVPENVRIQQAAGVQILMADRVGVVSTVLNESHIDSSVNASTQFD</sequence>
<proteinExistence type="predicted"/>
<evidence type="ECO:0000313" key="3">
    <source>
        <dbReference type="EMBL" id="KAJ5471935.1"/>
    </source>
</evidence>
<keyword evidence="4" id="KW-1185">Reference proteome</keyword>
<evidence type="ECO:0000256" key="1">
    <source>
        <dbReference type="ARBA" id="ARBA00022801"/>
    </source>
</evidence>
<comment type="caution">
    <text evidence="3">The sequence shown here is derived from an EMBL/GenBank/DDBJ whole genome shotgun (WGS) entry which is preliminary data.</text>
</comment>
<dbReference type="GO" id="GO:0046475">
    <property type="term" value="P:glycerophospholipid catabolic process"/>
    <property type="evidence" value="ECO:0007669"/>
    <property type="project" value="TreeGrafter"/>
</dbReference>
<dbReference type="InterPro" id="IPR030395">
    <property type="entry name" value="GP_PDE_dom"/>
</dbReference>
<dbReference type="EMBL" id="JAPWDQ010000013">
    <property type="protein sequence ID" value="KAJ5471935.1"/>
    <property type="molecule type" value="Genomic_DNA"/>
</dbReference>
<evidence type="ECO:0000313" key="4">
    <source>
        <dbReference type="Proteomes" id="UP001148312"/>
    </source>
</evidence>
<dbReference type="PANTHER" id="PTHR22958">
    <property type="entry name" value="GLYCEROPHOSPHORYL DIESTER PHOSPHODIESTERASE"/>
    <property type="match status" value="1"/>
</dbReference>
<dbReference type="PANTHER" id="PTHR22958:SF1">
    <property type="entry name" value="GLYCEROPHOSPHOCHOLINE PHOSPHODIESTERASE GPCPD1"/>
    <property type="match status" value="1"/>
</dbReference>
<keyword evidence="1" id="KW-0378">Hydrolase</keyword>
<name>A0A9X0BLQ0_9EURO</name>
<feature type="domain" description="GP-PDE" evidence="2">
    <location>
        <begin position="1"/>
        <end position="178"/>
    </location>
</feature>
<dbReference type="AlphaFoldDB" id="A0A9X0BLQ0"/>